<dbReference type="Gramene" id="novel_model_1415_5bd9a17a.5.5bd9b135">
    <property type="protein sequence ID" value="cds.novel_model_1415_5bd9a17a.5.5bd9b135"/>
    <property type="gene ID" value="novel_gene_784_5bd9a17a"/>
</dbReference>
<proteinExistence type="predicted"/>
<dbReference type="EMBL" id="UZAU01000026">
    <property type="status" value="NOT_ANNOTATED_CDS"/>
    <property type="molecule type" value="Genomic_DNA"/>
</dbReference>
<evidence type="ECO:0000313" key="1">
    <source>
        <dbReference type="EnsemblPlants" id="cds.novel_model_1415_5bd9a17a.5.5bd9b135"/>
    </source>
</evidence>
<keyword evidence="2" id="KW-1185">Reference proteome</keyword>
<dbReference type="AlphaFoldDB" id="A0A803QU48"/>
<sequence length="63" mass="7517">MLFFYLSFCSSVRISFCFHYFRFYLSMNLTMEGSCIGLVFPFNFSFVNFQDSAITQEYLKICN</sequence>
<dbReference type="Proteomes" id="UP000596661">
    <property type="component" value="Chromosome 1"/>
</dbReference>
<accession>A0A803QU48</accession>
<name>A0A803QU48_CANSA</name>
<reference evidence="1" key="2">
    <citation type="submission" date="2021-03" db="UniProtKB">
        <authorList>
            <consortium name="EnsemblPlants"/>
        </authorList>
    </citation>
    <scope>IDENTIFICATION</scope>
</reference>
<dbReference type="EnsemblPlants" id="novel_model_1415_5bd9a17a.5.5bd9b135">
    <property type="protein sequence ID" value="cds.novel_model_1415_5bd9a17a.5.5bd9b135"/>
    <property type="gene ID" value="novel_gene_784_5bd9a17a"/>
</dbReference>
<protein>
    <submittedName>
        <fullName evidence="1">Uncharacterized protein</fullName>
    </submittedName>
</protein>
<evidence type="ECO:0000313" key="2">
    <source>
        <dbReference type="Proteomes" id="UP000596661"/>
    </source>
</evidence>
<reference evidence="1" key="1">
    <citation type="submission" date="2018-11" db="EMBL/GenBank/DDBJ databases">
        <authorList>
            <person name="Grassa J C."/>
        </authorList>
    </citation>
    <scope>NUCLEOTIDE SEQUENCE [LARGE SCALE GENOMIC DNA]</scope>
</reference>
<organism evidence="1 2">
    <name type="scientific">Cannabis sativa</name>
    <name type="common">Hemp</name>
    <name type="synonym">Marijuana</name>
    <dbReference type="NCBI Taxonomy" id="3483"/>
    <lineage>
        <taxon>Eukaryota</taxon>
        <taxon>Viridiplantae</taxon>
        <taxon>Streptophyta</taxon>
        <taxon>Embryophyta</taxon>
        <taxon>Tracheophyta</taxon>
        <taxon>Spermatophyta</taxon>
        <taxon>Magnoliopsida</taxon>
        <taxon>eudicotyledons</taxon>
        <taxon>Gunneridae</taxon>
        <taxon>Pentapetalae</taxon>
        <taxon>rosids</taxon>
        <taxon>fabids</taxon>
        <taxon>Rosales</taxon>
        <taxon>Cannabaceae</taxon>
        <taxon>Cannabis</taxon>
    </lineage>
</organism>